<gene>
    <name evidence="1" type="primary">gldD</name>
    <name evidence="1" type="ORF">EQP59_07690</name>
</gene>
<dbReference type="NCBIfam" id="TIGR03512">
    <property type="entry name" value="GldD_lipo"/>
    <property type="match status" value="1"/>
</dbReference>
<dbReference type="OrthoDB" id="679501at2"/>
<dbReference type="Proteomes" id="UP000287701">
    <property type="component" value="Chromosome"/>
</dbReference>
<dbReference type="RefSeq" id="WP_128501666.1">
    <property type="nucleotide sequence ID" value="NZ_CP035107.1"/>
</dbReference>
<sequence>MKNNCFLLISLACLLISACKSESMPKPYGNVRLEYEAPVFKKFSPNAPFDFEAERKSILKPKKEDFQFNLHYPKLKATIYLTYEPIKNNLPQLLIDSEKSVYEPHASRAVYINPQIIVRPNAKVYGTLYELGGEAALNYQFHITDSTRHFLRGAVYFNARPNPDSLAPAIQYMKTNVMHLMETLQWK</sequence>
<dbReference type="InterPro" id="IPR019850">
    <property type="entry name" value="GldD-like"/>
</dbReference>
<accession>A0A410JST2</accession>
<proteinExistence type="predicted"/>
<evidence type="ECO:0000313" key="1">
    <source>
        <dbReference type="EMBL" id="QAR31226.1"/>
    </source>
</evidence>
<dbReference type="AlphaFoldDB" id="A0A410JST2"/>
<organism evidence="1 2">
    <name type="scientific">Ornithobacterium rhinotracheale</name>
    <dbReference type="NCBI Taxonomy" id="28251"/>
    <lineage>
        <taxon>Bacteria</taxon>
        <taxon>Pseudomonadati</taxon>
        <taxon>Bacteroidota</taxon>
        <taxon>Flavobacteriia</taxon>
        <taxon>Flavobacteriales</taxon>
        <taxon>Weeksellaceae</taxon>
        <taxon>Ornithobacterium</taxon>
    </lineage>
</organism>
<dbReference type="EMBL" id="CP035107">
    <property type="protein sequence ID" value="QAR31226.1"/>
    <property type="molecule type" value="Genomic_DNA"/>
</dbReference>
<reference evidence="1 2" key="1">
    <citation type="submission" date="2019-01" db="EMBL/GenBank/DDBJ databases">
        <title>Whole Genome of Ornithobacterium rhinotracheale FARPER-174b.</title>
        <authorList>
            <person name="Tataje-Lavanda L.A."/>
            <person name="Montalvan A."/>
            <person name="Montesinos R."/>
            <person name="Zimic M."/>
            <person name="Fernandez-Sanchez M."/>
            <person name="Fernandez-Diaz M."/>
        </authorList>
    </citation>
    <scope>NUCLEOTIDE SEQUENCE [LARGE SCALE GENOMIC DNA]</scope>
    <source>
        <strain evidence="1 2">FARPER-174b</strain>
    </source>
</reference>
<dbReference type="Pfam" id="PF25593">
    <property type="entry name" value="GldD_lipo"/>
    <property type="match status" value="1"/>
</dbReference>
<name>A0A410JST2_ORNRH</name>
<protein>
    <submittedName>
        <fullName evidence="1">Gliding motility lipoprotein GldD</fullName>
    </submittedName>
</protein>
<evidence type="ECO:0000313" key="2">
    <source>
        <dbReference type="Proteomes" id="UP000287701"/>
    </source>
</evidence>
<keyword evidence="1" id="KW-0449">Lipoprotein</keyword>
<dbReference type="PROSITE" id="PS51257">
    <property type="entry name" value="PROKAR_LIPOPROTEIN"/>
    <property type="match status" value="1"/>
</dbReference>